<evidence type="ECO:0000256" key="5">
    <source>
        <dbReference type="ARBA" id="ARBA00023136"/>
    </source>
</evidence>
<evidence type="ECO:0000256" key="4">
    <source>
        <dbReference type="ARBA" id="ARBA00022989"/>
    </source>
</evidence>
<dbReference type="STRING" id="582667.SAMN05192568_102823"/>
<dbReference type="OrthoDB" id="385012at2"/>
<keyword evidence="3 6" id="KW-0812">Transmembrane</keyword>
<name>A0A1I4Q5P9_9HYPH</name>
<organism evidence="7 8">
    <name type="scientific">Methylobacterium pseudosasicola</name>
    <dbReference type="NCBI Taxonomy" id="582667"/>
    <lineage>
        <taxon>Bacteria</taxon>
        <taxon>Pseudomonadati</taxon>
        <taxon>Pseudomonadota</taxon>
        <taxon>Alphaproteobacteria</taxon>
        <taxon>Hyphomicrobiales</taxon>
        <taxon>Methylobacteriaceae</taxon>
        <taxon>Methylobacterium</taxon>
    </lineage>
</organism>
<feature type="transmembrane region" description="Helical" evidence="6">
    <location>
        <begin position="21"/>
        <end position="41"/>
    </location>
</feature>
<dbReference type="PANTHER" id="PTHR33931:SF2">
    <property type="entry name" value="HOLIN-LIKE PROTEIN CIDA"/>
    <property type="match status" value="1"/>
</dbReference>
<evidence type="ECO:0000256" key="2">
    <source>
        <dbReference type="ARBA" id="ARBA00022475"/>
    </source>
</evidence>
<feature type="transmembrane region" description="Helical" evidence="6">
    <location>
        <begin position="86"/>
        <end position="108"/>
    </location>
</feature>
<evidence type="ECO:0000256" key="3">
    <source>
        <dbReference type="ARBA" id="ARBA00022692"/>
    </source>
</evidence>
<protein>
    <submittedName>
        <fullName evidence="7">Holin-like protein</fullName>
    </submittedName>
</protein>
<feature type="transmembrane region" description="Helical" evidence="6">
    <location>
        <begin position="53"/>
        <end position="74"/>
    </location>
</feature>
<keyword evidence="2" id="KW-1003">Cell membrane</keyword>
<keyword evidence="5 6" id="KW-0472">Membrane</keyword>
<keyword evidence="8" id="KW-1185">Reference proteome</keyword>
<dbReference type="Pfam" id="PF03788">
    <property type="entry name" value="LrgA"/>
    <property type="match status" value="1"/>
</dbReference>
<dbReference type="InterPro" id="IPR005538">
    <property type="entry name" value="LrgA/CidA"/>
</dbReference>
<accession>A0A1I4Q5P9</accession>
<dbReference type="RefSeq" id="WP_092044234.1">
    <property type="nucleotide sequence ID" value="NZ_FOTK01000028.1"/>
</dbReference>
<evidence type="ECO:0000313" key="8">
    <source>
        <dbReference type="Proteomes" id="UP000199048"/>
    </source>
</evidence>
<sequence>MLEAIARVIVWLGLGEVLTRLGLVPVPGPVIGLVLLYLDLLWHRSLPDDLGRLADRMLALFGLLFVPAGVGVIAHADVLQAELLPIVAAIVGGTTVTLLATVAALVLARAWTRRGTRAEVGTRAEGQLRA</sequence>
<dbReference type="AlphaFoldDB" id="A0A1I4Q5P9"/>
<reference evidence="8" key="1">
    <citation type="submission" date="2016-10" db="EMBL/GenBank/DDBJ databases">
        <authorList>
            <person name="Varghese N."/>
            <person name="Submissions S."/>
        </authorList>
    </citation>
    <scope>NUCLEOTIDE SEQUENCE [LARGE SCALE GENOMIC DNA]</scope>
    <source>
        <strain evidence="8">BL36</strain>
    </source>
</reference>
<evidence type="ECO:0000313" key="7">
    <source>
        <dbReference type="EMBL" id="SFM34995.1"/>
    </source>
</evidence>
<dbReference type="PANTHER" id="PTHR33931">
    <property type="entry name" value="HOLIN-LIKE PROTEIN CIDA-RELATED"/>
    <property type="match status" value="1"/>
</dbReference>
<keyword evidence="4 6" id="KW-1133">Transmembrane helix</keyword>
<gene>
    <name evidence="7" type="ORF">SAMN05192568_102823</name>
</gene>
<proteinExistence type="predicted"/>
<evidence type="ECO:0000256" key="6">
    <source>
        <dbReference type="SAM" id="Phobius"/>
    </source>
</evidence>
<dbReference type="GO" id="GO:0005886">
    <property type="term" value="C:plasma membrane"/>
    <property type="evidence" value="ECO:0007669"/>
    <property type="project" value="UniProtKB-SubCell"/>
</dbReference>
<dbReference type="Proteomes" id="UP000199048">
    <property type="component" value="Unassembled WGS sequence"/>
</dbReference>
<evidence type="ECO:0000256" key="1">
    <source>
        <dbReference type="ARBA" id="ARBA00004651"/>
    </source>
</evidence>
<comment type="subcellular location">
    <subcellularLocation>
        <location evidence="1">Cell membrane</location>
        <topology evidence="1">Multi-pass membrane protein</topology>
    </subcellularLocation>
</comment>
<dbReference type="EMBL" id="FOTK01000028">
    <property type="protein sequence ID" value="SFM34995.1"/>
    <property type="molecule type" value="Genomic_DNA"/>
</dbReference>